<dbReference type="Gene3D" id="1.25.40.10">
    <property type="entry name" value="Tetratricopeptide repeat domain"/>
    <property type="match status" value="1"/>
</dbReference>
<dbReference type="NCBIfam" id="NF041121">
    <property type="entry name" value="SAV_2336_NTERM"/>
    <property type="match status" value="1"/>
</dbReference>
<organism evidence="2 3">
    <name type="scientific">Paractinoplanes atraurantiacus</name>
    <dbReference type="NCBI Taxonomy" id="1036182"/>
    <lineage>
        <taxon>Bacteria</taxon>
        <taxon>Bacillati</taxon>
        <taxon>Actinomycetota</taxon>
        <taxon>Actinomycetes</taxon>
        <taxon>Micromonosporales</taxon>
        <taxon>Micromonosporaceae</taxon>
        <taxon>Paractinoplanes</taxon>
    </lineage>
</organism>
<feature type="region of interest" description="Disordered" evidence="1">
    <location>
        <begin position="35"/>
        <end position="97"/>
    </location>
</feature>
<evidence type="ECO:0008006" key="4">
    <source>
        <dbReference type="Google" id="ProtNLM"/>
    </source>
</evidence>
<feature type="compositionally biased region" description="Pro residues" evidence="1">
    <location>
        <begin position="57"/>
        <end position="77"/>
    </location>
</feature>
<dbReference type="EMBL" id="OBDY01000045">
    <property type="protein sequence ID" value="SNY73065.1"/>
    <property type="molecule type" value="Genomic_DNA"/>
</dbReference>
<accession>A0A285KKD3</accession>
<dbReference type="InterPro" id="IPR047738">
    <property type="entry name" value="SAV_2336-like_N"/>
</dbReference>
<dbReference type="RefSeq" id="WP_097328910.1">
    <property type="nucleotide sequence ID" value="NZ_OBDY01000045.1"/>
</dbReference>
<dbReference type="InterPro" id="IPR011990">
    <property type="entry name" value="TPR-like_helical_dom_sf"/>
</dbReference>
<dbReference type="OrthoDB" id="3218567at2"/>
<dbReference type="Proteomes" id="UP000219612">
    <property type="component" value="Unassembled WGS sequence"/>
</dbReference>
<keyword evidence="3" id="KW-1185">Reference proteome</keyword>
<name>A0A285KKD3_9ACTN</name>
<gene>
    <name evidence="2" type="ORF">SAMN05421748_14519</name>
</gene>
<dbReference type="SUPFAM" id="SSF48452">
    <property type="entry name" value="TPR-like"/>
    <property type="match status" value="1"/>
</dbReference>
<proteinExistence type="predicted"/>
<sequence length="1145" mass="122910">MSSLNDIIRALRGAGIEPTAQELAESLWLAAQIASAGGDPSEAGPGPLRPAPATRAEPPPPPPVRPPEPARAEPPPGELELEASLPADSRADFPAMKPRPVRLEERLPFQRALRPLLRRVPAPGLGVLDEEETASLAAEMPPGVRWLPVLRPAAELWLDAVVVIDQGDSMLMWQDLATDVVGALRESGAFRQVARYRMDGASGEIGEWGGRALTPWRLVDQGNRRLTIVVSDCVGPAWRSGAAGNALHTWGRHGPVAILQPLPERLWARTAAPAVAGTLSAPHPGAPNRSLTFTAFGGRDQPWGTVVPVLQIDGAWLRRWTGLVAGGPPITAAVTTVTSLPPEPPLPARAYRPSPEQRVRYFRAAASDEAFRLARYTAMAEPHLDMMRLVHQALFRPAHPAHLAEVLLSGLLRVEDGKRGRYRFVDGVPEALLSALSVSETIHAARVLDDIAGLARLDGGSEVAVAPLARHRVTMAHTQMQRWVEPASPHPPAREGLLDPANAVVRFGFREPELTELFDWAEGSGPATTTIVGLAGTGKTRLARELTARLRARGWLVAEAGAPVPAGDGDLLVLVDQADLDPGRLTAAESIERPGRVRVLALARTSVDRPVVVRLRALAGPERQVFYVHAVEDLDRALTGEDRPPAPGGHSDEYGDTPLAISLAALRAVAGQGAHPALEALAERELRLAERLTDIEPPQRDLAVAAAQLFGAATAAEAESLVGPGDWLHRLYPGDGDEYWGLLPEPLREQLVRLAGPALLEMLPRATEAQAIRALRLLVRLSREAAGPVWAAAARDPFLAGSILVEASRAARLIDFVEPALETVTDPDTPDAVLLAVMAGMSELAGDVVRARALTAYAQRLDREGRWADGLAAATEAIGLLQWLGPEYAEQEAYARTQQAGLLSRLGRLTEAGEAAREATNRYRQFAVADPRHRAGLADALLLETATARARDQRDLALKAGAEAVELYERLDAEDPGRHRLRLAYACCAHGMDLGEYRSDSAALDWLDRAARLYRDIDVSGLATAQAGRGEFLTRLGRPAEAAEAYAEVVALHRRLGRRDRSLAGALTAQAEATAAAGRLDEAAGLLVEANGLRFQLYTDDSMDVGLRKELIAGYRLLAGVHQRRGDQAARLEAQTAANLFSRGG</sequence>
<evidence type="ECO:0000256" key="1">
    <source>
        <dbReference type="SAM" id="MobiDB-lite"/>
    </source>
</evidence>
<reference evidence="2 3" key="1">
    <citation type="submission" date="2017-09" db="EMBL/GenBank/DDBJ databases">
        <authorList>
            <person name="Ehlers B."/>
            <person name="Leendertz F.H."/>
        </authorList>
    </citation>
    <scope>NUCLEOTIDE SEQUENCE [LARGE SCALE GENOMIC DNA]</scope>
    <source>
        <strain evidence="2 3">CGMCC 4.6857</strain>
    </source>
</reference>
<evidence type="ECO:0000313" key="3">
    <source>
        <dbReference type="Proteomes" id="UP000219612"/>
    </source>
</evidence>
<dbReference type="AlphaFoldDB" id="A0A285KKD3"/>
<protein>
    <recommendedName>
        <fullName evidence="4">Tetratricopeptide repeat-containing protein</fullName>
    </recommendedName>
</protein>
<evidence type="ECO:0000313" key="2">
    <source>
        <dbReference type="EMBL" id="SNY73065.1"/>
    </source>
</evidence>